<dbReference type="SUPFAM" id="SSF81383">
    <property type="entry name" value="F-box domain"/>
    <property type="match status" value="1"/>
</dbReference>
<dbReference type="InterPro" id="IPR053781">
    <property type="entry name" value="F-box_AtFBL13-like"/>
</dbReference>
<dbReference type="SMART" id="SM00579">
    <property type="entry name" value="FBD"/>
    <property type="match status" value="1"/>
</dbReference>
<dbReference type="InterPro" id="IPR032675">
    <property type="entry name" value="LRR_dom_sf"/>
</dbReference>
<dbReference type="Proteomes" id="UP000008694">
    <property type="component" value="Unassembled WGS sequence"/>
</dbReference>
<dbReference type="EMBL" id="GL348720">
    <property type="protein sequence ID" value="EFH42257.1"/>
    <property type="molecule type" value="Genomic_DNA"/>
</dbReference>
<dbReference type="Pfam" id="PF00646">
    <property type="entry name" value="F-box"/>
    <property type="match status" value="1"/>
</dbReference>
<dbReference type="STRING" id="81972.D7MTK7"/>
<protein>
    <recommendedName>
        <fullName evidence="1">F-box domain-containing protein</fullName>
    </recommendedName>
</protein>
<feature type="domain" description="F-box" evidence="1">
    <location>
        <begin position="1"/>
        <end position="34"/>
    </location>
</feature>
<dbReference type="Pfam" id="PF08387">
    <property type="entry name" value="FBD"/>
    <property type="match status" value="1"/>
</dbReference>
<evidence type="ECO:0000259" key="1">
    <source>
        <dbReference type="PROSITE" id="PS50181"/>
    </source>
</evidence>
<dbReference type="InterPro" id="IPR055411">
    <property type="entry name" value="LRR_FXL15/At3g58940/PEG3-like"/>
</dbReference>
<dbReference type="InterPro" id="IPR050232">
    <property type="entry name" value="FBL13/AtMIF1-like"/>
</dbReference>
<keyword evidence="3" id="KW-1185">Reference proteome</keyword>
<dbReference type="Gramene" id="fgenesh2_kg.8__1276__AT5G53840.1">
    <property type="protein sequence ID" value="fgenesh2_kg.8__1276__AT5G53840.1"/>
    <property type="gene ID" value="fgenesh2_kg.8__1276__AT5G53840.1"/>
</dbReference>
<dbReference type="SUPFAM" id="SSF52047">
    <property type="entry name" value="RNI-like"/>
    <property type="match status" value="1"/>
</dbReference>
<organism evidence="3">
    <name type="scientific">Arabidopsis lyrata subsp. lyrata</name>
    <name type="common">Lyre-leaved rock-cress</name>
    <dbReference type="NCBI Taxonomy" id="81972"/>
    <lineage>
        <taxon>Eukaryota</taxon>
        <taxon>Viridiplantae</taxon>
        <taxon>Streptophyta</taxon>
        <taxon>Embryophyta</taxon>
        <taxon>Tracheophyta</taxon>
        <taxon>Spermatophyta</taxon>
        <taxon>Magnoliopsida</taxon>
        <taxon>eudicotyledons</taxon>
        <taxon>Gunneridae</taxon>
        <taxon>Pentapetalae</taxon>
        <taxon>rosids</taxon>
        <taxon>malvids</taxon>
        <taxon>Brassicales</taxon>
        <taxon>Brassicaceae</taxon>
        <taxon>Camelineae</taxon>
        <taxon>Arabidopsis</taxon>
    </lineage>
</organism>
<dbReference type="SMART" id="SM00256">
    <property type="entry name" value="FBOX"/>
    <property type="match status" value="1"/>
</dbReference>
<dbReference type="eggNOG" id="ENOG502R87Z">
    <property type="taxonomic scope" value="Eukaryota"/>
</dbReference>
<dbReference type="InterPro" id="IPR006566">
    <property type="entry name" value="FBD"/>
</dbReference>
<gene>
    <name evidence="2" type="ORF">ARALYDRAFT_495460</name>
</gene>
<evidence type="ECO:0000313" key="3">
    <source>
        <dbReference type="Proteomes" id="UP000008694"/>
    </source>
</evidence>
<reference evidence="3" key="1">
    <citation type="journal article" date="2011" name="Nat. Genet.">
        <title>The Arabidopsis lyrata genome sequence and the basis of rapid genome size change.</title>
        <authorList>
            <person name="Hu T.T."/>
            <person name="Pattyn P."/>
            <person name="Bakker E.G."/>
            <person name="Cao J."/>
            <person name="Cheng J.-F."/>
            <person name="Clark R.M."/>
            <person name="Fahlgren N."/>
            <person name="Fawcett J.A."/>
            <person name="Grimwood J."/>
            <person name="Gundlach H."/>
            <person name="Haberer G."/>
            <person name="Hollister J.D."/>
            <person name="Ossowski S."/>
            <person name="Ottilar R.P."/>
            <person name="Salamov A.A."/>
            <person name="Schneeberger K."/>
            <person name="Spannagl M."/>
            <person name="Wang X."/>
            <person name="Yang L."/>
            <person name="Nasrallah M.E."/>
            <person name="Bergelson J."/>
            <person name="Carrington J.C."/>
            <person name="Gaut B.S."/>
            <person name="Schmutz J."/>
            <person name="Mayer K.F.X."/>
            <person name="Van de Peer Y."/>
            <person name="Grigoriev I.V."/>
            <person name="Nordborg M."/>
            <person name="Weigel D."/>
            <person name="Guo Y.-L."/>
        </authorList>
    </citation>
    <scope>NUCLEOTIDE SEQUENCE [LARGE SCALE GENOMIC DNA]</scope>
    <source>
        <strain evidence="3">cv. MN47</strain>
    </source>
</reference>
<dbReference type="AlphaFoldDB" id="D7MTK7"/>
<proteinExistence type="predicted"/>
<dbReference type="Gene3D" id="1.20.1280.50">
    <property type="match status" value="1"/>
</dbReference>
<dbReference type="PROSITE" id="PS50181">
    <property type="entry name" value="FBOX"/>
    <property type="match status" value="1"/>
</dbReference>
<accession>D7MTK7</accession>
<dbReference type="InterPro" id="IPR001810">
    <property type="entry name" value="F-box_dom"/>
</dbReference>
<sequence length="401" mass="46358">ISQLPDHLICQILSHLPTKEAVRTSILSTRWRNLWQLVPVLDLNGREFRLFVSFVGRFFDIHKDSCIQKLCLRISDQAGKSYLTSWIDLVTRRRIQHIDISHVFYRPEFGDIPLSLYTCDTLVHLRLSLLTMVNVEFVSLPCLKILHLEFVKYTNETTLDKLISCSPVLEDLTIAKYSEDNANVLQVRSQTLKRVDIHGWFDRHTRLVIDTPLLQFLMIQTHSIKNIDFINLGFTAKVDMDANWLTTLDPNDLSNRSMMRDFFTSISRVKSLVISYATIKVYIAVCSISNLEMLLNLLKSCPKLESLSLKLFNYKKKKKAEVMSSTVPPCLVSSLKFVKLESHELFGCGTELKVARYFLENSTILEKLTLRNDYWEENVNHIRQTLHAIPRCSSTCEVVLL</sequence>
<dbReference type="PANTHER" id="PTHR31900">
    <property type="entry name" value="F-BOX/RNI SUPERFAMILY PROTEIN-RELATED"/>
    <property type="match status" value="1"/>
</dbReference>
<feature type="non-terminal residue" evidence="2">
    <location>
        <position position="1"/>
    </location>
</feature>
<dbReference type="PANTHER" id="PTHR31900:SF25">
    <property type="entry name" value="FBD DOMAIN-CONTAINING PROTEIN"/>
    <property type="match status" value="1"/>
</dbReference>
<dbReference type="Pfam" id="PF24758">
    <property type="entry name" value="LRR_At5g56370"/>
    <property type="match status" value="1"/>
</dbReference>
<name>D7MTK7_ARALL</name>
<dbReference type="HOGENOM" id="CLU_010721_1_3_1"/>
<dbReference type="InterPro" id="IPR036047">
    <property type="entry name" value="F-box-like_dom_sf"/>
</dbReference>
<dbReference type="Gene3D" id="3.80.10.10">
    <property type="entry name" value="Ribonuclease Inhibitor"/>
    <property type="match status" value="1"/>
</dbReference>
<evidence type="ECO:0000313" key="2">
    <source>
        <dbReference type="EMBL" id="EFH42257.1"/>
    </source>
</evidence>
<dbReference type="CDD" id="cd22160">
    <property type="entry name" value="F-box_AtFBL13-like"/>
    <property type="match status" value="1"/>
</dbReference>